<organism evidence="1 2">
    <name type="scientific">Trichinella murrelli</name>
    <dbReference type="NCBI Taxonomy" id="144512"/>
    <lineage>
        <taxon>Eukaryota</taxon>
        <taxon>Metazoa</taxon>
        <taxon>Ecdysozoa</taxon>
        <taxon>Nematoda</taxon>
        <taxon>Enoplea</taxon>
        <taxon>Dorylaimia</taxon>
        <taxon>Trichinellida</taxon>
        <taxon>Trichinellidae</taxon>
        <taxon>Trichinella</taxon>
    </lineage>
</organism>
<dbReference type="AlphaFoldDB" id="A0A0V0SX66"/>
<dbReference type="Proteomes" id="UP000055048">
    <property type="component" value="Unassembled WGS sequence"/>
</dbReference>
<protein>
    <submittedName>
        <fullName evidence="1">Uncharacterized protein</fullName>
    </submittedName>
</protein>
<evidence type="ECO:0000313" key="1">
    <source>
        <dbReference type="EMBL" id="KRX31288.1"/>
    </source>
</evidence>
<accession>A0A0V0SX66</accession>
<keyword evidence="2" id="KW-1185">Reference proteome</keyword>
<comment type="caution">
    <text evidence="1">The sequence shown here is derived from an EMBL/GenBank/DDBJ whole genome shotgun (WGS) entry which is preliminary data.</text>
</comment>
<name>A0A0V0SX66_9BILA</name>
<proteinExistence type="predicted"/>
<reference evidence="1 2" key="1">
    <citation type="submission" date="2015-01" db="EMBL/GenBank/DDBJ databases">
        <title>Evolution of Trichinella species and genotypes.</title>
        <authorList>
            <person name="Korhonen P.K."/>
            <person name="Edoardo P."/>
            <person name="Giuseppe L.R."/>
            <person name="Gasser R.B."/>
        </authorList>
    </citation>
    <scope>NUCLEOTIDE SEQUENCE [LARGE SCALE GENOMIC DNA]</scope>
    <source>
        <strain evidence="1">ISS417</strain>
    </source>
</reference>
<evidence type="ECO:0000313" key="2">
    <source>
        <dbReference type="Proteomes" id="UP000055048"/>
    </source>
</evidence>
<sequence length="30" mass="3494">MEFKEGHICTKLDMQGLRYDIQVLIIVDGK</sequence>
<gene>
    <name evidence="1" type="ORF">T05_4747</name>
</gene>
<dbReference type="EMBL" id="JYDJ01001871">
    <property type="protein sequence ID" value="KRX31288.1"/>
    <property type="molecule type" value="Genomic_DNA"/>
</dbReference>